<organism evidence="2 3">
    <name type="scientific">Azospirillum brasilense</name>
    <dbReference type="NCBI Taxonomy" id="192"/>
    <lineage>
        <taxon>Bacteria</taxon>
        <taxon>Pseudomonadati</taxon>
        <taxon>Pseudomonadota</taxon>
        <taxon>Alphaproteobacteria</taxon>
        <taxon>Rhodospirillales</taxon>
        <taxon>Azospirillaceae</taxon>
        <taxon>Azospirillum</taxon>
    </lineage>
</organism>
<protein>
    <submittedName>
        <fullName evidence="2">Uncharacterized protein</fullName>
    </submittedName>
</protein>
<feature type="compositionally biased region" description="Polar residues" evidence="1">
    <location>
        <begin position="335"/>
        <end position="360"/>
    </location>
</feature>
<dbReference type="RefSeq" id="WP_149167791.1">
    <property type="nucleotide sequence ID" value="NZ_QOKV01000029.1"/>
</dbReference>
<feature type="compositionally biased region" description="Basic and acidic residues" evidence="1">
    <location>
        <begin position="362"/>
        <end position="426"/>
    </location>
</feature>
<feature type="region of interest" description="Disordered" evidence="1">
    <location>
        <begin position="295"/>
        <end position="317"/>
    </location>
</feature>
<dbReference type="Proteomes" id="UP000476837">
    <property type="component" value="Unassembled WGS sequence"/>
</dbReference>
<sequence>MAKIKRHSMYAKFGDLAHRQIGGRKVPGGIADAPTILEVGGSRPLADMDQIDLPENVSVELGKAPKIRLRPGEDEATIRVSMQDMEPVEDASLQIDQERLAGEALRVSLFAAARRRALSIAKVQGPRFRPLSIGFIDGREGGHPCPFGPDGRSRKDRCPGAQSRPQSCHSHADACRPGPDEETEENLMSGSPKVGAGGPALSNNRGTPGVNAEVSSLKARGAVDQFQRGGSGREAAAHWGAAMRGVNQEAAGRMQLEDLQRLQNGGPAQRAEHLRTLGAEQRLAEEYICQYRQQSVERRNSGNPMSSSEELAEQRHREMVVTRYQDIKEALSLYSGGQPSRPANDQPRSINQGRQDQSGTGMRRDQPERDAFRRDDMGTPRDQEHRRGEPEQRRQQDMERDRQDPRMGQQDPRRDNDPQRSQDPRRGTSNVVRPAEFNPHIPDDLRRLEAGPQTRVDIHQYEYSLQTGMAHSSPEERHQQRQEKLTSLRDTAKEIERIANDPRHANKLDQMVDHADRLGVIDKDHAQYGSTAEMARHMKDLAERYDRQGKVEQACWNYEQSRETIGRKPSNLVSRDEWEDYVGNRNRAAGELLKWHRDRERRPDLYSKIDLEQDRAEEIQAALHQAHERGRRMAVQKQQSSRNLLQAYRARREAGRPPAANNGLQPAHRTPGADRSRRSAFPGSREGGSAANFSPRPSRVVGKCKTKTCAGGFRKIREKGRFT</sequence>
<comment type="caution">
    <text evidence="2">The sequence shown here is derived from an EMBL/GenBank/DDBJ whole genome shotgun (WGS) entry which is preliminary data.</text>
</comment>
<proteinExistence type="predicted"/>
<name>A0A6L3AVE2_AZOBR</name>
<evidence type="ECO:0000313" key="3">
    <source>
        <dbReference type="Proteomes" id="UP000476837"/>
    </source>
</evidence>
<feature type="region of interest" description="Disordered" evidence="1">
    <location>
        <begin position="653"/>
        <end position="703"/>
    </location>
</feature>
<gene>
    <name evidence="2" type="ORF">DS837_28195</name>
</gene>
<evidence type="ECO:0000313" key="2">
    <source>
        <dbReference type="EMBL" id="KAA0678201.1"/>
    </source>
</evidence>
<evidence type="ECO:0000256" key="1">
    <source>
        <dbReference type="SAM" id="MobiDB-lite"/>
    </source>
</evidence>
<dbReference type="EMBL" id="QOKV01000029">
    <property type="protein sequence ID" value="KAA0678201.1"/>
    <property type="molecule type" value="Genomic_DNA"/>
</dbReference>
<feature type="region of interest" description="Disordered" evidence="1">
    <location>
        <begin position="138"/>
        <end position="207"/>
    </location>
</feature>
<dbReference type="AlphaFoldDB" id="A0A6L3AVE2"/>
<accession>A0A6L3AVE2</accession>
<feature type="region of interest" description="Disordered" evidence="1">
    <location>
        <begin position="334"/>
        <end position="449"/>
    </location>
</feature>
<reference evidence="2 3" key="1">
    <citation type="submission" date="2018-07" db="EMBL/GenBank/DDBJ databases">
        <title>Genome sequence of Roseomonas fauriae ATCC 49958.</title>
        <authorList>
            <person name="Sant'Anna F.H."/>
            <person name="Baldani J.I."/>
            <person name="Zilli J.E."/>
            <person name="Reis V.M."/>
            <person name="Hartmann A."/>
            <person name="Cruz L."/>
            <person name="de Souza E.M."/>
            <person name="de Oliveira Pedrosa F."/>
            <person name="Passaglia L.M.P."/>
        </authorList>
    </citation>
    <scope>NUCLEOTIDE SEQUENCE [LARGE SCALE GENOMIC DNA]</scope>
    <source>
        <strain evidence="2 3">ATCC 49958</strain>
    </source>
</reference>